<keyword evidence="4" id="KW-0012">Acyltransferase</keyword>
<dbReference type="STRING" id="198092.SAMN02745194_00129"/>
<dbReference type="PANTHER" id="PTHR43300">
    <property type="entry name" value="ACETYLTRANSFERASE"/>
    <property type="match status" value="1"/>
</dbReference>
<proteinExistence type="inferred from homology"/>
<dbReference type="Gene3D" id="2.160.10.10">
    <property type="entry name" value="Hexapeptide repeat proteins"/>
    <property type="match status" value="1"/>
</dbReference>
<reference evidence="6 7" key="1">
    <citation type="submission" date="2016-11" db="EMBL/GenBank/DDBJ databases">
        <authorList>
            <person name="Jaros S."/>
            <person name="Januszkiewicz K."/>
            <person name="Wedrychowicz H."/>
        </authorList>
    </citation>
    <scope>NUCLEOTIDE SEQUENCE [LARGE SCALE GENOMIC DNA]</scope>
    <source>
        <strain evidence="6 7">DSM 14916</strain>
    </source>
</reference>
<dbReference type="SUPFAM" id="SSF51161">
    <property type="entry name" value="Trimeric LpxA-like enzymes"/>
    <property type="match status" value="1"/>
</dbReference>
<dbReference type="InterPro" id="IPR018357">
    <property type="entry name" value="Hexapep_transf_CS"/>
</dbReference>
<dbReference type="GO" id="GO:0016746">
    <property type="term" value="F:acyltransferase activity"/>
    <property type="evidence" value="ECO:0007669"/>
    <property type="project" value="UniProtKB-KW"/>
</dbReference>
<accession>A0A1M6AHF1</accession>
<keyword evidence="3" id="KW-0677">Repeat</keyword>
<dbReference type="EMBL" id="FQZF01000002">
    <property type="protein sequence ID" value="SHI35944.1"/>
    <property type="molecule type" value="Genomic_DNA"/>
</dbReference>
<dbReference type="PANTHER" id="PTHR43300:SF11">
    <property type="entry name" value="ACETYLTRANSFERASE RV3034C-RELATED"/>
    <property type="match status" value="1"/>
</dbReference>
<evidence type="ECO:0000313" key="6">
    <source>
        <dbReference type="EMBL" id="SHI35944.1"/>
    </source>
</evidence>
<keyword evidence="2 6" id="KW-0808">Transferase</keyword>
<dbReference type="OrthoDB" id="9815592at2"/>
<dbReference type="Pfam" id="PF00132">
    <property type="entry name" value="Hexapep"/>
    <property type="match status" value="1"/>
</dbReference>
<name>A0A1M6AHF1_9PROT</name>
<evidence type="ECO:0000256" key="4">
    <source>
        <dbReference type="ARBA" id="ARBA00023315"/>
    </source>
</evidence>
<sequence>MTSVLRNDKRGLTLRLDAEARRWLQERRIFMGRAARPFRGVKQVFIPARAKIEPYACYPDGERLFDMGAFSYSNTGFTESVRIGRYCSIARGVKILRQRHPIEWATTSSITYDCDPRRGYASFVAAHQDFNAGRFEGEKPPGLMGPGPTIEHDVWIGEDARLARGIRIGTGSVIAAGAIVTRDVPPYSIVGGVPARLIRWRFPEEVTARLLASRWWEYGPDIFQEANYRDPAAFADAVSAMDPSRRLKLKPLTVQEVIEHFGPPVEDGAQSPAPEEDDLD</sequence>
<feature type="region of interest" description="Disordered" evidence="5">
    <location>
        <begin position="261"/>
        <end position="280"/>
    </location>
</feature>
<evidence type="ECO:0000256" key="2">
    <source>
        <dbReference type="ARBA" id="ARBA00022679"/>
    </source>
</evidence>
<evidence type="ECO:0000256" key="1">
    <source>
        <dbReference type="ARBA" id="ARBA00007274"/>
    </source>
</evidence>
<dbReference type="Proteomes" id="UP000184387">
    <property type="component" value="Unassembled WGS sequence"/>
</dbReference>
<dbReference type="AlphaFoldDB" id="A0A1M6AHF1"/>
<keyword evidence="7" id="KW-1185">Reference proteome</keyword>
<dbReference type="InterPro" id="IPR011004">
    <property type="entry name" value="Trimer_LpxA-like_sf"/>
</dbReference>
<dbReference type="CDD" id="cd03349">
    <property type="entry name" value="LbH_XAT"/>
    <property type="match status" value="1"/>
</dbReference>
<dbReference type="PROSITE" id="PS00101">
    <property type="entry name" value="HEXAPEP_TRANSFERASES"/>
    <property type="match status" value="1"/>
</dbReference>
<dbReference type="InterPro" id="IPR050179">
    <property type="entry name" value="Trans_hexapeptide_repeat"/>
</dbReference>
<evidence type="ECO:0000256" key="5">
    <source>
        <dbReference type="SAM" id="MobiDB-lite"/>
    </source>
</evidence>
<comment type="similarity">
    <text evidence="1">Belongs to the transferase hexapeptide repeat family.</text>
</comment>
<evidence type="ECO:0000256" key="3">
    <source>
        <dbReference type="ARBA" id="ARBA00022737"/>
    </source>
</evidence>
<dbReference type="RefSeq" id="WP_073130211.1">
    <property type="nucleotide sequence ID" value="NZ_FQZF01000002.1"/>
</dbReference>
<protein>
    <submittedName>
        <fullName evidence="6">Transferase hexapeptide (Six repeat-containing protein)</fullName>
    </submittedName>
</protein>
<dbReference type="InterPro" id="IPR001451">
    <property type="entry name" value="Hexapep"/>
</dbReference>
<gene>
    <name evidence="6" type="ORF">SAMN02745194_00129</name>
</gene>
<organism evidence="6 7">
    <name type="scientific">Muricoccus roseus</name>
    <dbReference type="NCBI Taxonomy" id="198092"/>
    <lineage>
        <taxon>Bacteria</taxon>
        <taxon>Pseudomonadati</taxon>
        <taxon>Pseudomonadota</taxon>
        <taxon>Alphaproteobacteria</taxon>
        <taxon>Acetobacterales</taxon>
        <taxon>Roseomonadaceae</taxon>
        <taxon>Muricoccus</taxon>
    </lineage>
</organism>
<evidence type="ECO:0000313" key="7">
    <source>
        <dbReference type="Proteomes" id="UP000184387"/>
    </source>
</evidence>